<dbReference type="GO" id="GO:0003677">
    <property type="term" value="F:DNA binding"/>
    <property type="evidence" value="ECO:0007669"/>
    <property type="project" value="InterPro"/>
</dbReference>
<proteinExistence type="predicted"/>
<evidence type="ECO:0000313" key="3">
    <source>
        <dbReference type="Proteomes" id="UP000463951"/>
    </source>
</evidence>
<dbReference type="EMBL" id="AP019620">
    <property type="protein sequence ID" value="BBJ46835.1"/>
    <property type="molecule type" value="Genomic_DNA"/>
</dbReference>
<feature type="domain" description="Transposase IS110-like N-terminal" evidence="1">
    <location>
        <begin position="16"/>
        <end position="144"/>
    </location>
</feature>
<dbReference type="InterPro" id="IPR047650">
    <property type="entry name" value="Transpos_IS110"/>
</dbReference>
<dbReference type="Pfam" id="PF01548">
    <property type="entry name" value="DEDD_Tnp_IS110"/>
    <property type="match status" value="1"/>
</dbReference>
<protein>
    <recommendedName>
        <fullName evidence="1">Transposase IS110-like N-terminal domain-containing protein</fullName>
    </recommendedName>
</protein>
<dbReference type="PANTHER" id="PTHR33055:SF3">
    <property type="entry name" value="PUTATIVE TRANSPOSASE FOR IS117-RELATED"/>
    <property type="match status" value="1"/>
</dbReference>
<dbReference type="AlphaFoldDB" id="A0A499UX91"/>
<reference evidence="2 3" key="1">
    <citation type="journal article" date="2020" name="Int. J. Syst. Evol. Microbiol.">
        <title>Reclassification of Streptomyces castelarensis and Streptomyces sporoclivatus as later heterotypic synonyms of Streptomyces antimycoticus.</title>
        <authorList>
            <person name="Komaki H."/>
            <person name="Tamura T."/>
        </authorList>
    </citation>
    <scope>NUCLEOTIDE SEQUENCE [LARGE SCALE GENOMIC DNA]</scope>
    <source>
        <strain evidence="2 3">NBRC 100767</strain>
    </source>
</reference>
<organism evidence="2 3">
    <name type="scientific">Streptomyces antimycoticus</name>
    <dbReference type="NCBI Taxonomy" id="68175"/>
    <lineage>
        <taxon>Bacteria</taxon>
        <taxon>Bacillati</taxon>
        <taxon>Actinomycetota</taxon>
        <taxon>Actinomycetes</taxon>
        <taxon>Kitasatosporales</taxon>
        <taxon>Streptomycetaceae</taxon>
        <taxon>Streptomyces</taxon>
        <taxon>Streptomyces violaceusniger group</taxon>
    </lineage>
</organism>
<dbReference type="GO" id="GO:0004803">
    <property type="term" value="F:transposase activity"/>
    <property type="evidence" value="ECO:0007669"/>
    <property type="project" value="InterPro"/>
</dbReference>
<name>A0A499UX91_9ACTN</name>
<evidence type="ECO:0000313" key="2">
    <source>
        <dbReference type="EMBL" id="BBJ46835.1"/>
    </source>
</evidence>
<dbReference type="GO" id="GO:0006313">
    <property type="term" value="P:DNA transposition"/>
    <property type="evidence" value="ECO:0007669"/>
    <property type="project" value="InterPro"/>
</dbReference>
<dbReference type="Proteomes" id="UP000463951">
    <property type="component" value="Chromosome"/>
</dbReference>
<evidence type="ECO:0000259" key="1">
    <source>
        <dbReference type="Pfam" id="PF01548"/>
    </source>
</evidence>
<dbReference type="PANTHER" id="PTHR33055">
    <property type="entry name" value="TRANSPOSASE FOR INSERTION SEQUENCE ELEMENT IS1111A"/>
    <property type="match status" value="1"/>
</dbReference>
<dbReference type="InterPro" id="IPR002525">
    <property type="entry name" value="Transp_IS110-like_N"/>
</dbReference>
<accession>A0A499UX91</accession>
<sequence>MEHVERPEARMAWNWAGTDIGKAHHHTVVLNSDGEVLLSRKVVNDEPELLSLISDVLELGEDVVWAVDVADGMACLLVNLLLNHGQTIVYLPGLAVNRAAAGYRGLGKTDAKDARVIADQARMRRDLDLLAPESDLAAELRVMTVKGVMIPIRLLSWAFSVDGEAVGAAWCGTR</sequence>
<gene>
    <name evidence="2" type="ORF">SSPO_095530</name>
</gene>